<dbReference type="EMBL" id="JANJYI010000007">
    <property type="protein sequence ID" value="KAK2642417.1"/>
    <property type="molecule type" value="Genomic_DNA"/>
</dbReference>
<sequence>MNDGQFNHRYNDFYNGINNEQNSEPNVEPTQQMDDEENLHSVDNVANNGEEEEAVESERRATRVQRFRCSAIDIARTSEVRSNLTPFDSNNVRTWVIPGAQSYSFAIGGSRNSVQEEPTSMIYNGQFFPTKKDLKRLVGHFAMWQNFEWKVKRSNKTTLHLVCLMDNCTWKLRAVMRDEGIYFQKRFHRKDVAAIMDKAARSYSELKYNRHMDHNAFNYVIDAGPHKWSRVHCPERRYRVMTINVAECINSCLKFARQLPMLTLAEFIRNMLQRWFHDHHRTTQSMRHQLTDTTHLVILKTCLECGYMTVNPVDRNIFSVKRERNLDYTSLCVDFFKRQTLIDAYSVPIMPVGHLSSWIVPTNITNRVVLNPLSRRQAGRPMGGRGGDMPRLRKGQPLYRVKDVENQVIMLDDVIIHLWLMMVRAELFHRNTGASVSSVIQLDTTNIRALIMNLP</sequence>
<reference evidence="2" key="1">
    <citation type="journal article" date="2023" name="Plant J.">
        <title>Genome sequences and population genomics provide insights into the demographic history, inbreeding, and mutation load of two 'living fossil' tree species of Dipteronia.</title>
        <authorList>
            <person name="Feng Y."/>
            <person name="Comes H.P."/>
            <person name="Chen J."/>
            <person name="Zhu S."/>
            <person name="Lu R."/>
            <person name="Zhang X."/>
            <person name="Li P."/>
            <person name="Qiu J."/>
            <person name="Olsen K.M."/>
            <person name="Qiu Y."/>
        </authorList>
    </citation>
    <scope>NUCLEOTIDE SEQUENCE</scope>
    <source>
        <strain evidence="2">KIB01</strain>
    </source>
</reference>
<organism evidence="2 3">
    <name type="scientific">Dipteronia dyeriana</name>
    <dbReference type="NCBI Taxonomy" id="168575"/>
    <lineage>
        <taxon>Eukaryota</taxon>
        <taxon>Viridiplantae</taxon>
        <taxon>Streptophyta</taxon>
        <taxon>Embryophyta</taxon>
        <taxon>Tracheophyta</taxon>
        <taxon>Spermatophyta</taxon>
        <taxon>Magnoliopsida</taxon>
        <taxon>eudicotyledons</taxon>
        <taxon>Gunneridae</taxon>
        <taxon>Pentapetalae</taxon>
        <taxon>rosids</taxon>
        <taxon>malvids</taxon>
        <taxon>Sapindales</taxon>
        <taxon>Sapindaceae</taxon>
        <taxon>Hippocastanoideae</taxon>
        <taxon>Acereae</taxon>
        <taxon>Dipteronia</taxon>
    </lineage>
</organism>
<keyword evidence="3" id="KW-1185">Reference proteome</keyword>
<proteinExistence type="predicted"/>
<evidence type="ECO:0000256" key="1">
    <source>
        <dbReference type="SAM" id="MobiDB-lite"/>
    </source>
</evidence>
<gene>
    <name evidence="2" type="ORF">Ddye_024180</name>
</gene>
<evidence type="ECO:0000313" key="3">
    <source>
        <dbReference type="Proteomes" id="UP001280121"/>
    </source>
</evidence>
<evidence type="ECO:0008006" key="4">
    <source>
        <dbReference type="Google" id="ProtNLM"/>
    </source>
</evidence>
<feature type="compositionally biased region" description="Polar residues" evidence="1">
    <location>
        <begin position="16"/>
        <end position="32"/>
    </location>
</feature>
<evidence type="ECO:0000313" key="2">
    <source>
        <dbReference type="EMBL" id="KAK2642417.1"/>
    </source>
</evidence>
<dbReference type="Proteomes" id="UP001280121">
    <property type="component" value="Unassembled WGS sequence"/>
</dbReference>
<protein>
    <recommendedName>
        <fullName evidence="4">Transposase MuDR plant domain-containing protein</fullName>
    </recommendedName>
</protein>
<name>A0AAD9TUU7_9ROSI</name>
<dbReference type="AlphaFoldDB" id="A0AAD9TUU7"/>
<accession>A0AAD9TUU7</accession>
<feature type="region of interest" description="Disordered" evidence="1">
    <location>
        <begin position="11"/>
        <end position="34"/>
    </location>
</feature>
<comment type="caution">
    <text evidence="2">The sequence shown here is derived from an EMBL/GenBank/DDBJ whole genome shotgun (WGS) entry which is preliminary data.</text>
</comment>